<dbReference type="Proteomes" id="UP000287171">
    <property type="component" value="Unassembled WGS sequence"/>
</dbReference>
<dbReference type="AlphaFoldDB" id="A0A402B1B3"/>
<comment type="function">
    <text evidence="8">Pectinolytic enzyme involved in the degradation of xylogalacturonan (xga), a galacturonan backbone heavily substituted with xylose, and which is one important component of the hairy regions of pectin. Activity requires a galacturonic acid backbone substituted with xylose.</text>
</comment>
<dbReference type="SUPFAM" id="SSF51126">
    <property type="entry name" value="Pectin lyase-like"/>
    <property type="match status" value="1"/>
</dbReference>
<evidence type="ECO:0000313" key="10">
    <source>
        <dbReference type="EMBL" id="GCE25144.1"/>
    </source>
</evidence>
<dbReference type="Pfam" id="PF00295">
    <property type="entry name" value="Glyco_hydro_28"/>
    <property type="match status" value="1"/>
</dbReference>
<dbReference type="InterPro" id="IPR011050">
    <property type="entry name" value="Pectin_lyase_fold/virulence"/>
</dbReference>
<dbReference type="Gene3D" id="2.160.20.10">
    <property type="entry name" value="Single-stranded right-handed beta-helix, Pectin lyase-like"/>
    <property type="match status" value="1"/>
</dbReference>
<dbReference type="OrthoDB" id="179074at2"/>
<organism evidence="10 11">
    <name type="scientific">Dictyobacter alpinus</name>
    <dbReference type="NCBI Taxonomy" id="2014873"/>
    <lineage>
        <taxon>Bacteria</taxon>
        <taxon>Bacillati</taxon>
        <taxon>Chloroflexota</taxon>
        <taxon>Ktedonobacteria</taxon>
        <taxon>Ktedonobacterales</taxon>
        <taxon>Dictyobacteraceae</taxon>
        <taxon>Dictyobacter</taxon>
    </lineage>
</organism>
<name>A0A402B1B3_9CHLR</name>
<evidence type="ECO:0000256" key="7">
    <source>
        <dbReference type="ARBA" id="ARBA00023326"/>
    </source>
</evidence>
<keyword evidence="3 9" id="KW-0378">Hydrolase</keyword>
<keyword evidence="5" id="KW-0119">Carbohydrate metabolism</keyword>
<evidence type="ECO:0000256" key="5">
    <source>
        <dbReference type="ARBA" id="ARBA00023277"/>
    </source>
</evidence>
<evidence type="ECO:0000256" key="9">
    <source>
        <dbReference type="RuleBase" id="RU361169"/>
    </source>
</evidence>
<evidence type="ECO:0000313" key="11">
    <source>
        <dbReference type="Proteomes" id="UP000287171"/>
    </source>
</evidence>
<dbReference type="EMBL" id="BIFT01000001">
    <property type="protein sequence ID" value="GCE25144.1"/>
    <property type="molecule type" value="Genomic_DNA"/>
</dbReference>
<comment type="similarity">
    <text evidence="1 9">Belongs to the glycosyl hydrolase 28 family.</text>
</comment>
<evidence type="ECO:0000256" key="4">
    <source>
        <dbReference type="ARBA" id="ARBA00023180"/>
    </source>
</evidence>
<reference evidence="11" key="1">
    <citation type="submission" date="2018-12" db="EMBL/GenBank/DDBJ databases">
        <title>Tengunoibacter tsumagoiensis gen. nov., sp. nov., Dictyobacter kobayashii sp. nov., D. alpinus sp. nov., and D. joshuensis sp. nov. and description of Dictyobacteraceae fam. nov. within the order Ktedonobacterales isolated from Tengu-no-mugimeshi.</title>
        <authorList>
            <person name="Wang C.M."/>
            <person name="Zheng Y."/>
            <person name="Sakai Y."/>
            <person name="Toyoda A."/>
            <person name="Minakuchi Y."/>
            <person name="Abe K."/>
            <person name="Yokota A."/>
            <person name="Yabe S."/>
        </authorList>
    </citation>
    <scope>NUCLEOTIDE SEQUENCE [LARGE SCALE GENOMIC DNA]</scope>
    <source>
        <strain evidence="11">Uno16</strain>
    </source>
</reference>
<keyword evidence="7" id="KW-0624">Polysaccharide degradation</keyword>
<dbReference type="RefSeq" id="WP_126625760.1">
    <property type="nucleotide sequence ID" value="NZ_BIFT01000001.1"/>
</dbReference>
<proteinExistence type="inferred from homology"/>
<gene>
    <name evidence="10" type="ORF">KDA_06280</name>
</gene>
<dbReference type="InterPro" id="IPR000743">
    <property type="entry name" value="Glyco_hydro_28"/>
</dbReference>
<evidence type="ECO:0008006" key="12">
    <source>
        <dbReference type="Google" id="ProtNLM"/>
    </source>
</evidence>
<dbReference type="PANTHER" id="PTHR31736">
    <property type="match status" value="1"/>
</dbReference>
<dbReference type="GO" id="GO:0004650">
    <property type="term" value="F:polygalacturonase activity"/>
    <property type="evidence" value="ECO:0007669"/>
    <property type="project" value="InterPro"/>
</dbReference>
<accession>A0A402B1B3</accession>
<dbReference type="PANTHER" id="PTHR31736:SF9">
    <property type="entry name" value="ENDO-XYLOGALACTURONAN HYDROLASE A-RELATED"/>
    <property type="match status" value="1"/>
</dbReference>
<evidence type="ECO:0000256" key="8">
    <source>
        <dbReference type="ARBA" id="ARBA00037278"/>
    </source>
</evidence>
<evidence type="ECO:0000256" key="3">
    <source>
        <dbReference type="ARBA" id="ARBA00022801"/>
    </source>
</evidence>
<dbReference type="GO" id="GO:0000272">
    <property type="term" value="P:polysaccharide catabolic process"/>
    <property type="evidence" value="ECO:0007669"/>
    <property type="project" value="UniProtKB-KW"/>
</dbReference>
<evidence type="ECO:0000256" key="2">
    <source>
        <dbReference type="ARBA" id="ARBA00022737"/>
    </source>
</evidence>
<keyword evidence="6 9" id="KW-0326">Glycosidase</keyword>
<protein>
    <recommendedName>
        <fullName evidence="12">Endopolygalacturonase</fullName>
    </recommendedName>
</protein>
<comment type="caution">
    <text evidence="10">The sequence shown here is derived from an EMBL/GenBank/DDBJ whole genome shotgun (WGS) entry which is preliminary data.</text>
</comment>
<keyword evidence="11" id="KW-1185">Reference proteome</keyword>
<evidence type="ECO:0000256" key="1">
    <source>
        <dbReference type="ARBA" id="ARBA00008834"/>
    </source>
</evidence>
<evidence type="ECO:0000256" key="6">
    <source>
        <dbReference type="ARBA" id="ARBA00023295"/>
    </source>
</evidence>
<keyword evidence="2" id="KW-0677">Repeat</keyword>
<dbReference type="InterPro" id="IPR012334">
    <property type="entry name" value="Pectin_lyas_fold"/>
</dbReference>
<keyword evidence="4" id="KW-0325">Glycoprotein</keyword>
<sequence length="430" mass="48029">MIIHSFPAEFPRADEISVSADGQHLDVLRTGVAYFVSLVFTGEVELEIQASKSIGSLVISPQRLGIRAEVTGTSARLRVQSDHLLHIAIEGVSLPLFVYAHPEHSYDGKAAHYFAGGQVHEVGEIVLRDHESIYIEAGAVVRGGIRATDASHIKIYGPGVLDASYFKDRPGYRSILLYRCSDVEIQDITMVEPPGWMIMLAACHDVHIDRIKQIGEVSSSDGIDIVGSHDVLIERCMLRNNDDCIVIKGFRWTDRTSGTTYEAAQDVYNVLARSCTLMTGRVGNALEIGHELTISEVRDIVFRDLDIVSVHGHGEPFGIHVGDRALVHRVLFEDIRVEHYYDKLINFRIIHSRYNTDEERGHIRDITLRNISVMVSIYNPGYSISVIGGYDADHQVQDVTIENFFLGDRKVTDSNQLDLFTKEAGGIEFR</sequence>